<dbReference type="Proteomes" id="UP000297900">
    <property type="component" value="Unassembled WGS sequence"/>
</dbReference>
<gene>
    <name evidence="1" type="ORF">E2980_08195</name>
</gene>
<organism evidence="1 2">
    <name type="scientific">Cohnella luojiensis</name>
    <dbReference type="NCBI Taxonomy" id="652876"/>
    <lineage>
        <taxon>Bacteria</taxon>
        <taxon>Bacillati</taxon>
        <taxon>Bacillota</taxon>
        <taxon>Bacilli</taxon>
        <taxon>Bacillales</taxon>
        <taxon>Paenibacillaceae</taxon>
        <taxon>Cohnella</taxon>
    </lineage>
</organism>
<name>A0A4Y8M0J0_9BACL</name>
<accession>A0A4Y8M0J0</accession>
<dbReference type="EMBL" id="SOMN01000007">
    <property type="protein sequence ID" value="TFE28186.1"/>
    <property type="molecule type" value="Genomic_DNA"/>
</dbReference>
<comment type="caution">
    <text evidence="1">The sequence shown here is derived from an EMBL/GenBank/DDBJ whole genome shotgun (WGS) entry which is preliminary data.</text>
</comment>
<sequence length="98" mass="11209">MNISSQKQKQERLKQFLRMLSEDPSLLNQDSVEESWSLSELLMYTGYLPKNEPVDMSELVSMLLKKMGLDACSDDMMNYVMNGGTVDDFMNTGRQEAT</sequence>
<reference evidence="1 2" key="1">
    <citation type="submission" date="2019-03" db="EMBL/GenBank/DDBJ databases">
        <title>Cohnella endophytica sp. nov., a novel endophytic bacterium isolated from bark of Sonneratia apetala.</title>
        <authorList>
            <person name="Tuo L."/>
        </authorList>
    </citation>
    <scope>NUCLEOTIDE SEQUENCE [LARGE SCALE GENOMIC DNA]</scope>
    <source>
        <strain evidence="1 2">CCTCC AB 208254</strain>
    </source>
</reference>
<keyword evidence="2" id="KW-1185">Reference proteome</keyword>
<protein>
    <submittedName>
        <fullName evidence="1">Uncharacterized protein</fullName>
    </submittedName>
</protein>
<evidence type="ECO:0000313" key="2">
    <source>
        <dbReference type="Proteomes" id="UP000297900"/>
    </source>
</evidence>
<dbReference type="AlphaFoldDB" id="A0A4Y8M0J0"/>
<dbReference type="RefSeq" id="WP_135151694.1">
    <property type="nucleotide sequence ID" value="NZ_SOMN01000007.1"/>
</dbReference>
<proteinExistence type="predicted"/>
<evidence type="ECO:0000313" key="1">
    <source>
        <dbReference type="EMBL" id="TFE28186.1"/>
    </source>
</evidence>
<dbReference type="OrthoDB" id="2618490at2"/>